<dbReference type="Gene3D" id="3.40.50.300">
    <property type="entry name" value="P-loop containing nucleotide triphosphate hydrolases"/>
    <property type="match status" value="2"/>
</dbReference>
<dbReference type="InterPro" id="IPR002586">
    <property type="entry name" value="CobQ/CobB/MinD/ParA_Nub-bd_dom"/>
</dbReference>
<dbReference type="CDD" id="cd05388">
    <property type="entry name" value="CobB_N"/>
    <property type="match status" value="1"/>
</dbReference>
<dbReference type="Pfam" id="PF01656">
    <property type="entry name" value="CbiA"/>
    <property type="match status" value="1"/>
</dbReference>
<dbReference type="GO" id="GO:0042242">
    <property type="term" value="F:cobyrinic acid a,c-diamide synthase activity"/>
    <property type="evidence" value="ECO:0007669"/>
    <property type="project" value="InterPro"/>
</dbReference>
<proteinExistence type="predicted"/>
<dbReference type="PANTHER" id="PTHR43873:SF1">
    <property type="entry name" value="COBYRINATE A,C-DIAMIDE SYNTHASE"/>
    <property type="match status" value="1"/>
</dbReference>
<dbReference type="EMBL" id="UFWD01000002">
    <property type="protein sequence ID" value="SUY83205.1"/>
    <property type="molecule type" value="Genomic_DNA"/>
</dbReference>
<name>A0A381KMT9_CLODI</name>
<evidence type="ECO:0000259" key="1">
    <source>
        <dbReference type="Pfam" id="PF01656"/>
    </source>
</evidence>
<accession>A0A381KMT9</accession>
<dbReference type="SUPFAM" id="SSF52540">
    <property type="entry name" value="P-loop containing nucleoside triphosphate hydrolases"/>
    <property type="match status" value="1"/>
</dbReference>
<dbReference type="InterPro" id="IPR004484">
    <property type="entry name" value="CbiA/CobB_synth"/>
</dbReference>
<dbReference type="PANTHER" id="PTHR43873">
    <property type="entry name" value="COBYRINATE A,C-DIAMIDE SYNTHASE"/>
    <property type="match status" value="1"/>
</dbReference>
<reference evidence="2" key="1">
    <citation type="submission" date="2018-06" db="EMBL/GenBank/DDBJ databases">
        <authorList>
            <consortium name="Pathogen Informatics"/>
            <person name="Doyle S."/>
        </authorList>
    </citation>
    <scope>NUCLEOTIDE SEQUENCE</scope>
    <source>
        <strain evidence="2">NCTC13307</strain>
    </source>
</reference>
<dbReference type="InterPro" id="IPR027417">
    <property type="entry name" value="P-loop_NTPase"/>
</dbReference>
<evidence type="ECO:0000313" key="2">
    <source>
        <dbReference type="EMBL" id="SUY83205.1"/>
    </source>
</evidence>
<organism evidence="2">
    <name type="scientific">Clostridioides difficile</name>
    <name type="common">Peptoclostridium difficile</name>
    <dbReference type="NCBI Taxonomy" id="1496"/>
    <lineage>
        <taxon>Bacteria</taxon>
        <taxon>Bacillati</taxon>
        <taxon>Bacillota</taxon>
        <taxon>Clostridia</taxon>
        <taxon>Peptostreptococcales</taxon>
        <taxon>Peptostreptococcaceae</taxon>
        <taxon>Clostridioides</taxon>
    </lineage>
</organism>
<gene>
    <name evidence="2" type="primary">cbiA_2</name>
    <name evidence="2" type="ORF">NCTC13307_04322</name>
</gene>
<sequence>MKKILIAGTNSGVGKTTISLGIMQALVKRNMKVQPYKVGPDYIDPSYHTFITGRHSRNLDSYMLDDEKIKYVVNKSSKDADISVIEGVMGLYDGFGIDLDNCTSSHTSKVLKSPVILVINGKSMAASSAAMVLGYKELDKDVNIKGVIVNNVKTNSHYQIIKSSIEKYCNVEVLGYFLQITNSLWNLDI</sequence>
<protein>
    <submittedName>
        <fullName evidence="2">Cobyrinic acid a,c-diamide synthase</fullName>
    </submittedName>
</protein>
<dbReference type="AlphaFoldDB" id="A0A381KMT9"/>
<feature type="domain" description="CobQ/CobB/MinD/ParA nucleotide binding" evidence="1">
    <location>
        <begin position="4"/>
        <end position="179"/>
    </location>
</feature>